<organism evidence="1 2">
    <name type="scientific">Fragilariopsis cylindrus CCMP1102</name>
    <dbReference type="NCBI Taxonomy" id="635003"/>
    <lineage>
        <taxon>Eukaryota</taxon>
        <taxon>Sar</taxon>
        <taxon>Stramenopiles</taxon>
        <taxon>Ochrophyta</taxon>
        <taxon>Bacillariophyta</taxon>
        <taxon>Bacillariophyceae</taxon>
        <taxon>Bacillariophycidae</taxon>
        <taxon>Bacillariales</taxon>
        <taxon>Bacillariaceae</taxon>
        <taxon>Fragilariopsis</taxon>
    </lineage>
</organism>
<gene>
    <name evidence="1" type="ORF">FRACYDRAFT_269081</name>
</gene>
<dbReference type="AlphaFoldDB" id="A0A1E7FEW1"/>
<name>A0A1E7FEW1_9STRA</name>
<evidence type="ECO:0000313" key="2">
    <source>
        <dbReference type="Proteomes" id="UP000095751"/>
    </source>
</evidence>
<evidence type="ECO:0000313" key="1">
    <source>
        <dbReference type="EMBL" id="OEU16700.1"/>
    </source>
</evidence>
<sequence>MMEDSLHVDGNSGCQMYYRRESSHHSMGNGCCSNEFIYGQSYKVQPNLLDKRRGLKENVSRIPDHCGCLEYQDNRQHCWHSSADDEIRTDPEDLAYHLETLNNDFFSKEVIVSEEIEKRVATKLESFNRRAKIGLLCSKYIGDDSWGDY</sequence>
<keyword evidence="2" id="KW-1185">Reference proteome</keyword>
<dbReference type="EMBL" id="KV784358">
    <property type="protein sequence ID" value="OEU16700.1"/>
    <property type="molecule type" value="Genomic_DNA"/>
</dbReference>
<dbReference type="InParanoid" id="A0A1E7FEW1"/>
<protein>
    <submittedName>
        <fullName evidence="1">Uncharacterized protein</fullName>
    </submittedName>
</protein>
<accession>A0A1E7FEW1</accession>
<reference evidence="1 2" key="1">
    <citation type="submission" date="2016-09" db="EMBL/GenBank/DDBJ databases">
        <title>Extensive genetic diversity and differential bi-allelic expression allows diatom success in the polar Southern Ocean.</title>
        <authorList>
            <consortium name="DOE Joint Genome Institute"/>
            <person name="Mock T."/>
            <person name="Otillar R.P."/>
            <person name="Strauss J."/>
            <person name="Dupont C."/>
            <person name="Frickenhaus S."/>
            <person name="Maumus F."/>
            <person name="Mcmullan M."/>
            <person name="Sanges R."/>
            <person name="Schmutz J."/>
            <person name="Toseland A."/>
            <person name="Valas R."/>
            <person name="Veluchamy A."/>
            <person name="Ward B.J."/>
            <person name="Allen A."/>
            <person name="Barry K."/>
            <person name="Falciatore A."/>
            <person name="Ferrante M."/>
            <person name="Fortunato A.E."/>
            <person name="Gloeckner G."/>
            <person name="Gruber A."/>
            <person name="Hipkin R."/>
            <person name="Janech M."/>
            <person name="Kroth P."/>
            <person name="Leese F."/>
            <person name="Lindquist E."/>
            <person name="Lyon B.R."/>
            <person name="Martin J."/>
            <person name="Mayer C."/>
            <person name="Parker M."/>
            <person name="Quesneville H."/>
            <person name="Raymond J."/>
            <person name="Uhlig C."/>
            <person name="Valentin K.U."/>
            <person name="Worden A.Z."/>
            <person name="Armbrust E.V."/>
            <person name="Bowler C."/>
            <person name="Green B."/>
            <person name="Moulton V."/>
            <person name="Van Oosterhout C."/>
            <person name="Grigoriev I."/>
        </authorList>
    </citation>
    <scope>NUCLEOTIDE SEQUENCE [LARGE SCALE GENOMIC DNA]</scope>
    <source>
        <strain evidence="1 2">CCMP1102</strain>
    </source>
</reference>
<dbReference type="Proteomes" id="UP000095751">
    <property type="component" value="Unassembled WGS sequence"/>
</dbReference>
<proteinExistence type="predicted"/>
<dbReference type="KEGG" id="fcy:FRACYDRAFT_269081"/>